<evidence type="ECO:0000313" key="2">
    <source>
        <dbReference type="EMBL" id="NGP87110.1"/>
    </source>
</evidence>
<proteinExistence type="predicted"/>
<dbReference type="EMBL" id="JAALLS010000002">
    <property type="protein sequence ID" value="NGP87110.1"/>
    <property type="molecule type" value="Genomic_DNA"/>
</dbReference>
<organism evidence="2 3">
    <name type="scientific">Fodinibius halophilus</name>
    <dbReference type="NCBI Taxonomy" id="1736908"/>
    <lineage>
        <taxon>Bacteria</taxon>
        <taxon>Pseudomonadati</taxon>
        <taxon>Balneolota</taxon>
        <taxon>Balneolia</taxon>
        <taxon>Balneolales</taxon>
        <taxon>Balneolaceae</taxon>
        <taxon>Fodinibius</taxon>
    </lineage>
</organism>
<feature type="domain" description="PhnB-like" evidence="1">
    <location>
        <begin position="144"/>
        <end position="264"/>
    </location>
</feature>
<dbReference type="RefSeq" id="WP_165265571.1">
    <property type="nucleotide sequence ID" value="NZ_JAALLS010000002.1"/>
</dbReference>
<dbReference type="InterPro" id="IPR027259">
    <property type="entry name" value="MTase_demethylubiq_bac"/>
</dbReference>
<evidence type="ECO:0000259" key="1">
    <source>
        <dbReference type="Pfam" id="PF06983"/>
    </source>
</evidence>
<evidence type="ECO:0000313" key="3">
    <source>
        <dbReference type="Proteomes" id="UP000479132"/>
    </source>
</evidence>
<dbReference type="InterPro" id="IPR029068">
    <property type="entry name" value="Glyas_Bleomycin-R_OHBP_Dase"/>
</dbReference>
<protein>
    <submittedName>
        <fullName evidence="2">VOC family protein</fullName>
    </submittedName>
</protein>
<dbReference type="PIRSF" id="PIRSF500687">
    <property type="entry name" value="MTase_demethylubiq_bact"/>
    <property type="match status" value="1"/>
</dbReference>
<dbReference type="PIRSF" id="PIRSF021700">
    <property type="entry name" value="3_dmu_93_MTrfase"/>
    <property type="match status" value="1"/>
</dbReference>
<feature type="domain" description="PhnB-like" evidence="1">
    <location>
        <begin position="8"/>
        <end position="133"/>
    </location>
</feature>
<dbReference type="AlphaFoldDB" id="A0A6M1TEP1"/>
<dbReference type="CDD" id="cd06588">
    <property type="entry name" value="PhnB_like"/>
    <property type="match status" value="2"/>
</dbReference>
<dbReference type="Pfam" id="PF06983">
    <property type="entry name" value="3-dmu-9_3-mt"/>
    <property type="match status" value="2"/>
</dbReference>
<name>A0A6M1TEP1_9BACT</name>
<dbReference type="InterPro" id="IPR009725">
    <property type="entry name" value="3_dmu_93_MTrfase"/>
</dbReference>
<dbReference type="Proteomes" id="UP000479132">
    <property type="component" value="Unassembled WGS sequence"/>
</dbReference>
<dbReference type="PANTHER" id="PTHR33990">
    <property type="entry name" value="PROTEIN YJDN-RELATED"/>
    <property type="match status" value="1"/>
</dbReference>
<dbReference type="Gene3D" id="3.30.720.110">
    <property type="match status" value="1"/>
</dbReference>
<dbReference type="SUPFAM" id="SSF54593">
    <property type="entry name" value="Glyoxalase/Bleomycin resistance protein/Dihydroxybiphenyl dioxygenase"/>
    <property type="match status" value="2"/>
</dbReference>
<dbReference type="Gene3D" id="3.10.180.10">
    <property type="entry name" value="2,3-Dihydroxybiphenyl 1,2-Dioxygenase, domain 1"/>
    <property type="match status" value="1"/>
</dbReference>
<keyword evidence="3" id="KW-1185">Reference proteome</keyword>
<dbReference type="InterPro" id="IPR028973">
    <property type="entry name" value="PhnB-like"/>
</dbReference>
<dbReference type="Gene3D" id="3.30.720.100">
    <property type="match status" value="1"/>
</dbReference>
<comment type="caution">
    <text evidence="2">The sequence shown here is derived from an EMBL/GenBank/DDBJ whole genome shotgun (WGS) entry which is preliminary data.</text>
</comment>
<gene>
    <name evidence="2" type="ORF">G3569_01985</name>
</gene>
<dbReference type="PANTHER" id="PTHR33990:SF4">
    <property type="entry name" value="PHNB-LIKE DOMAIN-CONTAINING PROTEIN"/>
    <property type="match status" value="1"/>
</dbReference>
<accession>A0A6M1TEP1</accession>
<reference evidence="2 3" key="1">
    <citation type="submission" date="2020-02" db="EMBL/GenBank/DDBJ databases">
        <title>Aliifodinibius halophilus 2W32, complete genome.</title>
        <authorList>
            <person name="Li Y."/>
            <person name="Wu S."/>
        </authorList>
    </citation>
    <scope>NUCLEOTIDE SEQUENCE [LARGE SCALE GENOMIC DNA]</scope>
    <source>
        <strain evidence="2 3">2W32</strain>
    </source>
</reference>
<sequence length="306" mass="35127">MTTRKTNRISTCLWFDDQAEEAASFYVSIFENAEILNTTPYYAETPSEKPKGSVMTVDFELEGQGFTALNGGPHFTPNPSISFFINCETEEEVDRLWNALSENGNILMPLDSYPFSEKYGWAQDKYGVSWQIMISNWEHGQPPKLVPSLMFNGRNTGKAKEAIDYYLSVFRDSQRGMFFPYGPDQQPNKEGTAAYADFMLENQWFAAMDSALDHDFTFGEAISLMINCDTQEEIDYYWEKLSADPEAEQCGWLKDKFGVSWQIVPTPFSEMLENGTKEQSERLIQAMLKMKKLDIAKLERAYKQEL</sequence>